<dbReference type="OrthoDB" id="2018507at2759"/>
<organism evidence="3 5">
    <name type="scientific">Dinothrombium tinctorium</name>
    <dbReference type="NCBI Taxonomy" id="1965070"/>
    <lineage>
        <taxon>Eukaryota</taxon>
        <taxon>Metazoa</taxon>
        <taxon>Ecdysozoa</taxon>
        <taxon>Arthropoda</taxon>
        <taxon>Chelicerata</taxon>
        <taxon>Arachnida</taxon>
        <taxon>Acari</taxon>
        <taxon>Acariformes</taxon>
        <taxon>Trombidiformes</taxon>
        <taxon>Prostigmata</taxon>
        <taxon>Anystina</taxon>
        <taxon>Parasitengona</taxon>
        <taxon>Trombidioidea</taxon>
        <taxon>Trombidiidae</taxon>
        <taxon>Dinothrombium</taxon>
    </lineage>
</organism>
<dbReference type="Gene3D" id="1.10.510.10">
    <property type="entry name" value="Transferase(Phosphotransferase) domain 1"/>
    <property type="match status" value="1"/>
</dbReference>
<feature type="domain" description="Protein kinase" evidence="2">
    <location>
        <begin position="60"/>
        <end position="341"/>
    </location>
</feature>
<evidence type="ECO:0000313" key="5">
    <source>
        <dbReference type="Proteomes" id="UP000285301"/>
    </source>
</evidence>
<dbReference type="PANTHER" id="PTHR47907:SF4">
    <property type="entry name" value="BMP-2-INDUCIBLE PROTEIN KINASE ISOFORM X1"/>
    <property type="match status" value="1"/>
</dbReference>
<gene>
    <name evidence="3" type="ORF">B4U79_03007</name>
    <name evidence="4" type="ORF">B4U79_07913</name>
</gene>
<proteinExistence type="predicted"/>
<dbReference type="PROSITE" id="PS50011">
    <property type="entry name" value="PROTEIN_KINASE_DOM"/>
    <property type="match status" value="1"/>
</dbReference>
<dbReference type="InterPro" id="IPR051744">
    <property type="entry name" value="AP2_assoc_SerThr_kinase"/>
</dbReference>
<dbReference type="CDD" id="cd14037">
    <property type="entry name" value="STKc_NAK_like"/>
    <property type="match status" value="1"/>
</dbReference>
<keyword evidence="3" id="KW-0808">Transferase</keyword>
<feature type="region of interest" description="Disordered" evidence="1">
    <location>
        <begin position="369"/>
        <end position="482"/>
    </location>
</feature>
<feature type="compositionally biased region" description="Polar residues" evidence="1">
    <location>
        <begin position="418"/>
        <end position="440"/>
    </location>
</feature>
<dbReference type="GO" id="GO:0005524">
    <property type="term" value="F:ATP binding"/>
    <property type="evidence" value="ECO:0007669"/>
    <property type="project" value="InterPro"/>
</dbReference>
<dbReference type="Pfam" id="PF00069">
    <property type="entry name" value="Pkinase"/>
    <property type="match status" value="1"/>
</dbReference>
<dbReference type="EMBL" id="NCKU01000870">
    <property type="protein sequence ID" value="RWS13843.1"/>
    <property type="molecule type" value="Genomic_DNA"/>
</dbReference>
<feature type="compositionally biased region" description="Low complexity" evidence="1">
    <location>
        <begin position="468"/>
        <end position="480"/>
    </location>
</feature>
<feature type="compositionally biased region" description="Polar residues" evidence="1">
    <location>
        <begin position="448"/>
        <end position="459"/>
    </location>
</feature>
<dbReference type="InterPro" id="IPR011009">
    <property type="entry name" value="Kinase-like_dom_sf"/>
</dbReference>
<dbReference type="Proteomes" id="UP000285301">
    <property type="component" value="Unassembled WGS sequence"/>
</dbReference>
<reference evidence="3 5" key="1">
    <citation type="journal article" date="2018" name="Gigascience">
        <title>Genomes of trombidid mites reveal novel predicted allergens and laterally-transferred genes associated with secondary metabolism.</title>
        <authorList>
            <person name="Dong X."/>
            <person name="Chaisiri K."/>
            <person name="Xia D."/>
            <person name="Armstrong S.D."/>
            <person name="Fang Y."/>
            <person name="Donnelly M.J."/>
            <person name="Kadowaki T."/>
            <person name="McGarry J.W."/>
            <person name="Darby A.C."/>
            <person name="Makepeace B.L."/>
        </authorList>
    </citation>
    <scope>NUCLEOTIDE SEQUENCE [LARGE SCALE GENOMIC DNA]</scope>
    <source>
        <strain evidence="3">UoL-WK</strain>
    </source>
</reference>
<dbReference type="AlphaFoldDB" id="A0A3S3SDE5"/>
<evidence type="ECO:0000256" key="1">
    <source>
        <dbReference type="SAM" id="MobiDB-lite"/>
    </source>
</evidence>
<comment type="caution">
    <text evidence="3">The sequence shown here is derived from an EMBL/GenBank/DDBJ whole genome shotgun (WGS) entry which is preliminary data.</text>
</comment>
<evidence type="ECO:0000313" key="3">
    <source>
        <dbReference type="EMBL" id="RWS13836.1"/>
    </source>
</evidence>
<name>A0A3S3SDE5_9ACAR</name>
<keyword evidence="3" id="KW-0418">Kinase</keyword>
<dbReference type="SMART" id="SM00220">
    <property type="entry name" value="S_TKc"/>
    <property type="match status" value="1"/>
</dbReference>
<evidence type="ECO:0000259" key="2">
    <source>
        <dbReference type="PROSITE" id="PS50011"/>
    </source>
</evidence>
<dbReference type="GO" id="GO:0004672">
    <property type="term" value="F:protein kinase activity"/>
    <property type="evidence" value="ECO:0007669"/>
    <property type="project" value="InterPro"/>
</dbReference>
<dbReference type="EMBL" id="NCKU01000871">
    <property type="protein sequence ID" value="RWS13836.1"/>
    <property type="molecule type" value="Genomic_DNA"/>
</dbReference>
<protein>
    <submittedName>
        <fullName evidence="3">AP2-associated protein kinase 1-like protein</fullName>
    </submittedName>
</protein>
<feature type="compositionally biased region" description="Low complexity" evidence="1">
    <location>
        <begin position="377"/>
        <end position="399"/>
    </location>
</feature>
<dbReference type="InterPro" id="IPR000719">
    <property type="entry name" value="Prot_kinase_dom"/>
</dbReference>
<dbReference type="SUPFAM" id="SSF56112">
    <property type="entry name" value="Protein kinase-like (PK-like)"/>
    <property type="match status" value="1"/>
</dbReference>
<dbReference type="PANTHER" id="PTHR47907">
    <property type="entry name" value="PROTEIN KINASE DOMAIN-CONTAINING PROTEIN"/>
    <property type="match status" value="1"/>
</dbReference>
<sequence length="653" mass="70691">MKKLFQRLDISQTNSNLINGGSNLASHSGNTVVAPSAGDSNCNSIKDYIGKCFTVGRTVVTVEDVIAEGGFALVFLVKCNSNSTRYALKRMFVNNDHDLDVCRTEIQFASSVAGHKNCVSLVDSSINYVGEGVHEVLMLMNYCRGSVLQSMNKKLKDSGNNLSHTNQGGGFFTEKEVLRIFCDVCEAVAKLHHSNPAIIHRDLKIENILKSDNGHFVLCDFGSATTRVLSSTASSSSVAELEDEIKRYTTLSYRSPEMIDLYSGKPITTKSDIWALGCLLYKLCFFNLPFGESALAIQNGAFTVPDNSPFSKGIHCLIRYMLEPEPEKRPDIYQVSAIAFRLAHRECPVNNVNNLSVPTLDQLPKPLTETESKRLKQQQQQQQQQQRLQQQQLLQNQSQVEGTTIAPRQRPKGGTASAVPSATSLPVLSAPPQTARTPTPSRDIGKSMISNSQSFTSATGLIPPPPSSSVSAPSSGLTSPISGQVPEAFGQVASSSCNRGTDSSAFSGRESACYPATSFSGNVGSDLSSKVPILTETNPFKLPPPPQSQENLTGNPPMLACRQSHHRRNVSDTTAFVDKTFAANATTSVSQQSGVQLSGSLSGLTNVSVNADGDGAHNYPKNWNPFEEYLQEDQAFGHEFDKIRKGSASSKFD</sequence>
<dbReference type="STRING" id="1965070.A0A3S3SDE5"/>
<reference evidence="3" key="2">
    <citation type="submission" date="2018-11" db="EMBL/GenBank/DDBJ databases">
        <title>Trombidioid mite genomics.</title>
        <authorList>
            <person name="Dong X."/>
        </authorList>
    </citation>
    <scope>NUCLEOTIDE SEQUENCE</scope>
    <source>
        <strain evidence="3">UoL-WK</strain>
    </source>
</reference>
<evidence type="ECO:0000313" key="4">
    <source>
        <dbReference type="EMBL" id="RWS13843.1"/>
    </source>
</evidence>
<accession>A0A3S3SDE5</accession>
<keyword evidence="5" id="KW-1185">Reference proteome</keyword>